<evidence type="ECO:0000313" key="24">
    <source>
        <dbReference type="Proteomes" id="UP000595276"/>
    </source>
</evidence>
<dbReference type="SFLD" id="SFLDG00002">
    <property type="entry name" value="C1.7:_P-type_atpase_like"/>
    <property type="match status" value="1"/>
</dbReference>
<feature type="transmembrane region" description="Helical" evidence="21">
    <location>
        <begin position="161"/>
        <end position="179"/>
    </location>
</feature>
<evidence type="ECO:0000256" key="9">
    <source>
        <dbReference type="ARBA" id="ARBA00022741"/>
    </source>
</evidence>
<dbReference type="InterPro" id="IPR059000">
    <property type="entry name" value="ATPase_P-type_domA"/>
</dbReference>
<keyword evidence="16" id="KW-0406">Ion transport</keyword>
<evidence type="ECO:0000256" key="18">
    <source>
        <dbReference type="ARBA" id="ARBA00029719"/>
    </source>
</evidence>
<comment type="catalytic activity">
    <reaction evidence="20">
        <text>Cu(+)(in) + ATP + H2O = Cu(+)(out) + ADP + phosphate + H(+)</text>
        <dbReference type="Rhea" id="RHEA:25792"/>
        <dbReference type="ChEBI" id="CHEBI:15377"/>
        <dbReference type="ChEBI" id="CHEBI:15378"/>
        <dbReference type="ChEBI" id="CHEBI:30616"/>
        <dbReference type="ChEBI" id="CHEBI:43474"/>
        <dbReference type="ChEBI" id="CHEBI:49552"/>
        <dbReference type="ChEBI" id="CHEBI:456216"/>
        <dbReference type="EC" id="7.2.2.8"/>
    </reaction>
</comment>
<dbReference type="SFLD" id="SFLDF00027">
    <property type="entry name" value="p-type_atpase"/>
    <property type="match status" value="1"/>
</dbReference>
<evidence type="ECO:0000256" key="16">
    <source>
        <dbReference type="ARBA" id="ARBA00023065"/>
    </source>
</evidence>
<keyword evidence="9 21" id="KW-0547">Nucleotide-binding</keyword>
<dbReference type="NCBIfam" id="TIGR00003">
    <property type="entry name" value="copper ion binding protein"/>
    <property type="match status" value="2"/>
</dbReference>
<dbReference type="RefSeq" id="WP_004838967.1">
    <property type="nucleotide sequence ID" value="NZ_CP066014.1"/>
</dbReference>
<evidence type="ECO:0000256" key="19">
    <source>
        <dbReference type="ARBA" id="ARBA00033239"/>
    </source>
</evidence>
<comment type="subcellular location">
    <subcellularLocation>
        <location evidence="1">Cell membrane</location>
        <topology evidence="1">Multi-pass membrane protein</topology>
    </subcellularLocation>
</comment>
<dbReference type="Proteomes" id="UP000595276">
    <property type="component" value="Chromosome"/>
</dbReference>
<dbReference type="SUPFAM" id="SSF81665">
    <property type="entry name" value="Calcium ATPase, transmembrane domain M"/>
    <property type="match status" value="1"/>
</dbReference>
<dbReference type="PROSITE" id="PS50846">
    <property type="entry name" value="HMA_2"/>
    <property type="match status" value="2"/>
</dbReference>
<evidence type="ECO:0000256" key="17">
    <source>
        <dbReference type="ARBA" id="ARBA00023136"/>
    </source>
</evidence>
<keyword evidence="21" id="KW-1003">Cell membrane</keyword>
<dbReference type="InterPro" id="IPR023298">
    <property type="entry name" value="ATPase_P-typ_TM_dom_sf"/>
</dbReference>
<dbReference type="NCBIfam" id="TIGR01494">
    <property type="entry name" value="ATPase_P-type"/>
    <property type="match status" value="1"/>
</dbReference>
<feature type="domain" description="HMA" evidence="22">
    <location>
        <begin position="775"/>
        <end position="840"/>
    </location>
</feature>
<feature type="transmembrane region" description="Helical" evidence="21">
    <location>
        <begin position="352"/>
        <end position="378"/>
    </location>
</feature>
<keyword evidence="11 21" id="KW-0067">ATP-binding</keyword>
<keyword evidence="6 21" id="KW-0812">Transmembrane</keyword>
<dbReference type="Gene3D" id="3.40.50.1000">
    <property type="entry name" value="HAD superfamily/HAD-like"/>
    <property type="match status" value="1"/>
</dbReference>
<dbReference type="PROSITE" id="PS01047">
    <property type="entry name" value="HMA_1"/>
    <property type="match status" value="2"/>
</dbReference>
<dbReference type="InterPro" id="IPR036163">
    <property type="entry name" value="HMA_dom_sf"/>
</dbReference>
<dbReference type="CDD" id="cd00371">
    <property type="entry name" value="HMA"/>
    <property type="match status" value="2"/>
</dbReference>
<sequence length="845" mass="94133">MKERFDVSGMTCASCQANVQKAVEKLGVDFVNVNLISETMTVSYDDGKISENDIIKAVEKIGYGAKPKNKKNLKENNKTFDEEKIVKNRLIISFIFLIPLMYVSMGHMINLPLPHFLMGARGSVNFAFLQFLLTLPIVFVNRIFYISGFKALFNKASNMDTLVGLGSFAALIYGIFAIMRMAYGLGFEKFEIVENYRHNLYFESSAMILTLITLGKYFEKKSKGQTKKSLESLMDLAPKKARILKDKNEVEILVEDLKKGDLILVRPGEAIPVDGIVKEGSSLVDESAITGESIPVNKNIGDEVISATLNKQGSFIFEATKVGEDTTLSKIIELVNQANETKAPIAKLADKISAIFVPTVMIISLFTFVIWMILGYGFEFSLNFAISVLVISCPCALGLATPMAIMVATGKSAQFGLLFKNAESLENLHKVDTILLDKTGTITEGKPQVTYIISEIDENEFIKIASSIENNSEHPLSHAISEYAKAKNIQAKNIEDFEAISGKGIKAKYENKIYYGGNISLMKEKNIDLKSYEKKADKFSNEGKTSMYFADEKNVIGIIAVQDKPKNLSKIAIDEMKKMGYEVRMITGDNEKTAEAIKNALNIDEKYAEVLPQDKEKEIKNLQKLGKKVLMVGDGINDAPALARSDVSMAIGNGTDVAIESADIILINNNILDIVSALKLSKSTIKIIKENLFWAFFYNIIGIPLAAGLLYPAFGLKLSPMFGAFAMSFSSIFVCLNSLRLRKFKANFENEEKIKEEIQKEKNKNIKEKKMNELNKMIVKVNQMSCNHCKNRVEEILKNISGIENAEVNLDEKLAEVDYFGAIDENEIKEKINDAGYEFVGIEYK</sequence>
<feature type="transmembrane region" description="Helical" evidence="21">
    <location>
        <begin position="90"/>
        <end position="109"/>
    </location>
</feature>
<dbReference type="SUPFAM" id="SSF55008">
    <property type="entry name" value="HMA, heavy metal-associated domain"/>
    <property type="match status" value="2"/>
</dbReference>
<name>A0A7T4K4V6_9FIRM</name>
<evidence type="ECO:0000256" key="7">
    <source>
        <dbReference type="ARBA" id="ARBA00022723"/>
    </source>
</evidence>
<dbReference type="FunFam" id="2.70.150.10:FF:000002">
    <property type="entry name" value="Copper-transporting ATPase 1, putative"/>
    <property type="match status" value="1"/>
</dbReference>
<evidence type="ECO:0000256" key="6">
    <source>
        <dbReference type="ARBA" id="ARBA00022692"/>
    </source>
</evidence>
<evidence type="ECO:0000256" key="2">
    <source>
        <dbReference type="ARBA" id="ARBA00006024"/>
    </source>
</evidence>
<dbReference type="AlphaFoldDB" id="A0A7T4K4V6"/>
<evidence type="ECO:0000313" key="23">
    <source>
        <dbReference type="EMBL" id="QQB61300.1"/>
    </source>
</evidence>
<dbReference type="NCBIfam" id="TIGR01525">
    <property type="entry name" value="ATPase-IB_hvy"/>
    <property type="match status" value="1"/>
</dbReference>
<keyword evidence="7 21" id="KW-0479">Metal-binding</keyword>
<dbReference type="InterPro" id="IPR023214">
    <property type="entry name" value="HAD_sf"/>
</dbReference>
<dbReference type="GO" id="GO:0055070">
    <property type="term" value="P:copper ion homeostasis"/>
    <property type="evidence" value="ECO:0007669"/>
    <property type="project" value="TreeGrafter"/>
</dbReference>
<feature type="transmembrane region" description="Helical" evidence="21">
    <location>
        <begin position="692"/>
        <end position="714"/>
    </location>
</feature>
<dbReference type="FunFam" id="3.30.70.100:FF:000005">
    <property type="entry name" value="Copper-exporting P-type ATPase A"/>
    <property type="match status" value="1"/>
</dbReference>
<comment type="similarity">
    <text evidence="2 21">Belongs to the cation transport ATPase (P-type) (TC 3.A.3) family. Type IB subfamily.</text>
</comment>
<keyword evidence="17 21" id="KW-0472">Membrane</keyword>
<evidence type="ECO:0000256" key="11">
    <source>
        <dbReference type="ARBA" id="ARBA00022840"/>
    </source>
</evidence>
<feature type="transmembrane region" description="Helical" evidence="21">
    <location>
        <begin position="199"/>
        <end position="218"/>
    </location>
</feature>
<keyword evidence="10" id="KW-0187">Copper transport</keyword>
<dbReference type="Gene3D" id="2.70.150.10">
    <property type="entry name" value="Calcium-transporting ATPase, cytoplasmic transduction domain A"/>
    <property type="match status" value="1"/>
</dbReference>
<keyword evidence="8" id="KW-0677">Repeat</keyword>
<dbReference type="Gene3D" id="3.40.1110.10">
    <property type="entry name" value="Calcium-transporting ATPase, cytoplasmic domain N"/>
    <property type="match status" value="1"/>
</dbReference>
<keyword evidence="14 21" id="KW-1133">Transmembrane helix</keyword>
<dbReference type="InterPro" id="IPR023299">
    <property type="entry name" value="ATPase_P-typ_cyto_dom_N"/>
</dbReference>
<dbReference type="GO" id="GO:0043682">
    <property type="term" value="F:P-type divalent copper transporter activity"/>
    <property type="evidence" value="ECO:0007669"/>
    <property type="project" value="TreeGrafter"/>
</dbReference>
<dbReference type="EC" id="7.2.2.8" evidence="3"/>
<proteinExistence type="inferred from homology"/>
<protein>
    <recommendedName>
        <fullName evidence="4">Copper-exporting P-type ATPase</fullName>
        <ecNumber evidence="3">7.2.2.8</ecNumber>
    </recommendedName>
    <alternativeName>
        <fullName evidence="18">Copper-exporting P-type ATPase A</fullName>
    </alternativeName>
    <alternativeName>
        <fullName evidence="19">Cu(+)-exporting ATPase</fullName>
    </alternativeName>
</protein>
<dbReference type="GO" id="GO:0005524">
    <property type="term" value="F:ATP binding"/>
    <property type="evidence" value="ECO:0007669"/>
    <property type="project" value="UniProtKB-UniRule"/>
</dbReference>
<evidence type="ECO:0000256" key="13">
    <source>
        <dbReference type="ARBA" id="ARBA00022967"/>
    </source>
</evidence>
<dbReference type="SFLD" id="SFLDS00003">
    <property type="entry name" value="Haloacid_Dehalogenase"/>
    <property type="match status" value="1"/>
</dbReference>
<evidence type="ECO:0000256" key="1">
    <source>
        <dbReference type="ARBA" id="ARBA00004651"/>
    </source>
</evidence>
<reference evidence="23 24" key="1">
    <citation type="submission" date="2020-12" db="EMBL/GenBank/DDBJ databases">
        <title>FDA dAtabase for Regulatory Grade micrObial Sequences (FDA-ARGOS): Supporting development and validation of Infectious Disease Dx tests.</title>
        <authorList>
            <person name="Sproer C."/>
            <person name="Gronow S."/>
            <person name="Severitt S."/>
            <person name="Schroder I."/>
            <person name="Tallon L."/>
            <person name="Sadzewicz L."/>
            <person name="Zhao X."/>
            <person name="Boylan J."/>
            <person name="Ott S."/>
            <person name="Bowen H."/>
            <person name="Vavikolanu K."/>
            <person name="Mehta A."/>
            <person name="Aluvathingal J."/>
            <person name="Nadendla S."/>
            <person name="Lowell S."/>
            <person name="Myers T."/>
            <person name="Yan Y."/>
            <person name="Sichtig H."/>
        </authorList>
    </citation>
    <scope>NUCLEOTIDE SEQUENCE [LARGE SCALE GENOMIC DNA]</scope>
    <source>
        <strain evidence="23 24">FDAARGOS_988</strain>
    </source>
</reference>
<dbReference type="PANTHER" id="PTHR43520:SF8">
    <property type="entry name" value="P-TYPE CU(+) TRANSPORTER"/>
    <property type="match status" value="1"/>
</dbReference>
<keyword evidence="15" id="KW-0186">Copper</keyword>
<evidence type="ECO:0000256" key="5">
    <source>
        <dbReference type="ARBA" id="ARBA00022448"/>
    </source>
</evidence>
<dbReference type="InterPro" id="IPR017969">
    <property type="entry name" value="Heavy-metal-associated_CS"/>
</dbReference>
<dbReference type="GO" id="GO:0140581">
    <property type="term" value="F:P-type monovalent copper transporter activity"/>
    <property type="evidence" value="ECO:0007669"/>
    <property type="project" value="UniProtKB-EC"/>
</dbReference>
<evidence type="ECO:0000256" key="14">
    <source>
        <dbReference type="ARBA" id="ARBA00022989"/>
    </source>
</evidence>
<dbReference type="PRINTS" id="PR00943">
    <property type="entry name" value="CUATPASE"/>
</dbReference>
<dbReference type="GeneID" id="79022202"/>
<dbReference type="GO" id="GO:0005507">
    <property type="term" value="F:copper ion binding"/>
    <property type="evidence" value="ECO:0007669"/>
    <property type="project" value="InterPro"/>
</dbReference>
<evidence type="ECO:0000256" key="20">
    <source>
        <dbReference type="ARBA" id="ARBA00049289"/>
    </source>
</evidence>
<feature type="transmembrane region" description="Helical" evidence="21">
    <location>
        <begin position="720"/>
        <end position="739"/>
    </location>
</feature>
<dbReference type="PRINTS" id="PR00119">
    <property type="entry name" value="CATATPASE"/>
</dbReference>
<dbReference type="InterPro" id="IPR006121">
    <property type="entry name" value="HMA_dom"/>
</dbReference>
<dbReference type="InterPro" id="IPR036412">
    <property type="entry name" value="HAD-like_sf"/>
</dbReference>
<evidence type="ECO:0000256" key="12">
    <source>
        <dbReference type="ARBA" id="ARBA00022842"/>
    </source>
</evidence>
<dbReference type="GO" id="GO:0016887">
    <property type="term" value="F:ATP hydrolysis activity"/>
    <property type="evidence" value="ECO:0007669"/>
    <property type="project" value="InterPro"/>
</dbReference>
<feature type="domain" description="HMA" evidence="22">
    <location>
        <begin position="1"/>
        <end position="66"/>
    </location>
</feature>
<dbReference type="Pfam" id="PF00702">
    <property type="entry name" value="Hydrolase"/>
    <property type="match status" value="1"/>
</dbReference>
<dbReference type="Pfam" id="PF00403">
    <property type="entry name" value="HMA"/>
    <property type="match status" value="2"/>
</dbReference>
<evidence type="ECO:0000256" key="4">
    <source>
        <dbReference type="ARBA" id="ARBA00015102"/>
    </source>
</evidence>
<evidence type="ECO:0000256" key="8">
    <source>
        <dbReference type="ARBA" id="ARBA00022737"/>
    </source>
</evidence>
<keyword evidence="13" id="KW-1278">Translocase</keyword>
<organism evidence="23 24">
    <name type="scientific">Anaerococcus vaginalis</name>
    <dbReference type="NCBI Taxonomy" id="33037"/>
    <lineage>
        <taxon>Bacteria</taxon>
        <taxon>Bacillati</taxon>
        <taxon>Bacillota</taxon>
        <taxon>Tissierellia</taxon>
        <taxon>Tissierellales</taxon>
        <taxon>Peptoniphilaceae</taxon>
        <taxon>Anaerococcus</taxon>
    </lineage>
</organism>
<dbReference type="SUPFAM" id="SSF81653">
    <property type="entry name" value="Calcium ATPase, transduction domain A"/>
    <property type="match status" value="1"/>
</dbReference>
<gene>
    <name evidence="23" type="ORF">I6H45_05610</name>
</gene>
<dbReference type="Gene3D" id="3.30.70.100">
    <property type="match status" value="2"/>
</dbReference>
<dbReference type="PANTHER" id="PTHR43520">
    <property type="entry name" value="ATP7, ISOFORM B"/>
    <property type="match status" value="1"/>
</dbReference>
<dbReference type="GO" id="GO:0005886">
    <property type="term" value="C:plasma membrane"/>
    <property type="evidence" value="ECO:0007669"/>
    <property type="project" value="UniProtKB-SubCell"/>
</dbReference>
<dbReference type="InterPro" id="IPR018303">
    <property type="entry name" value="ATPase_P-typ_P_site"/>
</dbReference>
<dbReference type="Pfam" id="PF00122">
    <property type="entry name" value="E1-E2_ATPase"/>
    <property type="match status" value="1"/>
</dbReference>
<evidence type="ECO:0000256" key="21">
    <source>
        <dbReference type="RuleBase" id="RU362081"/>
    </source>
</evidence>
<dbReference type="KEGG" id="avg:I6H45_05610"/>
<keyword evidence="12" id="KW-0460">Magnesium</keyword>
<evidence type="ECO:0000256" key="3">
    <source>
        <dbReference type="ARBA" id="ARBA00012517"/>
    </source>
</evidence>
<dbReference type="EMBL" id="CP066014">
    <property type="protein sequence ID" value="QQB61300.1"/>
    <property type="molecule type" value="Genomic_DNA"/>
</dbReference>
<dbReference type="InterPro" id="IPR027256">
    <property type="entry name" value="P-typ_ATPase_IB"/>
</dbReference>
<evidence type="ECO:0000256" key="15">
    <source>
        <dbReference type="ARBA" id="ARBA00023008"/>
    </source>
</evidence>
<dbReference type="PROSITE" id="PS00154">
    <property type="entry name" value="ATPASE_E1_E2"/>
    <property type="match status" value="1"/>
</dbReference>
<evidence type="ECO:0000256" key="10">
    <source>
        <dbReference type="ARBA" id="ARBA00022796"/>
    </source>
</evidence>
<dbReference type="InterPro" id="IPR006122">
    <property type="entry name" value="HMA_Cu_ion-bd"/>
</dbReference>
<dbReference type="CDD" id="cd02094">
    <property type="entry name" value="P-type_ATPase_Cu-like"/>
    <property type="match status" value="1"/>
</dbReference>
<evidence type="ECO:0000259" key="22">
    <source>
        <dbReference type="PROSITE" id="PS50846"/>
    </source>
</evidence>
<feature type="transmembrane region" description="Helical" evidence="21">
    <location>
        <begin position="384"/>
        <end position="408"/>
    </location>
</feature>
<accession>A0A7T4K4V6</accession>
<dbReference type="NCBIfam" id="TIGR01511">
    <property type="entry name" value="ATPase-IB1_Cu"/>
    <property type="match status" value="1"/>
</dbReference>
<dbReference type="InterPro" id="IPR044492">
    <property type="entry name" value="P_typ_ATPase_HD_dom"/>
</dbReference>
<dbReference type="SUPFAM" id="SSF56784">
    <property type="entry name" value="HAD-like"/>
    <property type="match status" value="1"/>
</dbReference>
<keyword evidence="5" id="KW-0813">Transport</keyword>
<feature type="transmembrane region" description="Helical" evidence="21">
    <location>
        <begin position="129"/>
        <end position="149"/>
    </location>
</feature>
<dbReference type="InterPro" id="IPR008250">
    <property type="entry name" value="ATPase_P-typ_transduc_dom_A_sf"/>
</dbReference>
<dbReference type="InterPro" id="IPR001757">
    <property type="entry name" value="P_typ_ATPase"/>
</dbReference>